<dbReference type="KEGG" id="psoj:PHYSODRAFT_480684"/>
<dbReference type="AlphaFoldDB" id="G4YSY6"/>
<dbReference type="Proteomes" id="UP000002640">
    <property type="component" value="Unassembled WGS sequence"/>
</dbReference>
<evidence type="ECO:0000313" key="2">
    <source>
        <dbReference type="Proteomes" id="UP000002640"/>
    </source>
</evidence>
<accession>G4YSY6</accession>
<gene>
    <name evidence="1" type="ORF">PHYSODRAFT_480684</name>
</gene>
<keyword evidence="2" id="KW-1185">Reference proteome</keyword>
<reference evidence="1 2" key="1">
    <citation type="journal article" date="2006" name="Science">
        <title>Phytophthora genome sequences uncover evolutionary origins and mechanisms of pathogenesis.</title>
        <authorList>
            <person name="Tyler B.M."/>
            <person name="Tripathy S."/>
            <person name="Zhang X."/>
            <person name="Dehal P."/>
            <person name="Jiang R.H."/>
            <person name="Aerts A."/>
            <person name="Arredondo F.D."/>
            <person name="Baxter L."/>
            <person name="Bensasson D."/>
            <person name="Beynon J.L."/>
            <person name="Chapman J."/>
            <person name="Damasceno C.M."/>
            <person name="Dorrance A.E."/>
            <person name="Dou D."/>
            <person name="Dickerman A.W."/>
            <person name="Dubchak I.L."/>
            <person name="Garbelotto M."/>
            <person name="Gijzen M."/>
            <person name="Gordon S.G."/>
            <person name="Govers F."/>
            <person name="Grunwald N.J."/>
            <person name="Huang W."/>
            <person name="Ivors K.L."/>
            <person name="Jones R.W."/>
            <person name="Kamoun S."/>
            <person name="Krampis K."/>
            <person name="Lamour K.H."/>
            <person name="Lee M.K."/>
            <person name="McDonald W.H."/>
            <person name="Medina M."/>
            <person name="Meijer H.J."/>
            <person name="Nordberg E.K."/>
            <person name="Maclean D.J."/>
            <person name="Ospina-Giraldo M.D."/>
            <person name="Morris P.F."/>
            <person name="Phuntumart V."/>
            <person name="Putnam N.H."/>
            <person name="Rash S."/>
            <person name="Rose J.K."/>
            <person name="Sakihama Y."/>
            <person name="Salamov A.A."/>
            <person name="Savidor A."/>
            <person name="Scheuring C.F."/>
            <person name="Smith B.M."/>
            <person name="Sobral B.W."/>
            <person name="Terry A."/>
            <person name="Torto-Alalibo T.A."/>
            <person name="Win J."/>
            <person name="Xu Z."/>
            <person name="Zhang H."/>
            <person name="Grigoriev I.V."/>
            <person name="Rokhsar D.S."/>
            <person name="Boore J.L."/>
        </authorList>
    </citation>
    <scope>NUCLEOTIDE SEQUENCE [LARGE SCALE GENOMIC DNA]</scope>
    <source>
        <strain evidence="1 2">P6497</strain>
    </source>
</reference>
<proteinExistence type="predicted"/>
<protein>
    <submittedName>
        <fullName evidence="1">Uncharacterized protein</fullName>
    </submittedName>
</protein>
<name>G4YSY6_PHYSP</name>
<sequence>LRQQIEMVWRDARRRKHGRSGFELELFVYRKKPACQRATQPRIQEQLPRVAGFLRERQVSARPATTLYFATTQVRQPPEAPLEVPTKTPTNFVVPTNFMLHNYHPITPCN</sequence>
<evidence type="ECO:0000313" key="1">
    <source>
        <dbReference type="EMBL" id="EGZ25405.1"/>
    </source>
</evidence>
<feature type="non-terminal residue" evidence="1">
    <location>
        <position position="1"/>
    </location>
</feature>
<dbReference type="InParanoid" id="G4YSY6"/>
<organism evidence="1 2">
    <name type="scientific">Phytophthora sojae (strain P6497)</name>
    <name type="common">Soybean stem and root rot agent</name>
    <name type="synonym">Phytophthora megasperma f. sp. glycines</name>
    <dbReference type="NCBI Taxonomy" id="1094619"/>
    <lineage>
        <taxon>Eukaryota</taxon>
        <taxon>Sar</taxon>
        <taxon>Stramenopiles</taxon>
        <taxon>Oomycota</taxon>
        <taxon>Peronosporomycetes</taxon>
        <taxon>Peronosporales</taxon>
        <taxon>Peronosporaceae</taxon>
        <taxon>Phytophthora</taxon>
    </lineage>
</organism>
<dbReference type="RefSeq" id="XP_009520693.1">
    <property type="nucleotide sequence ID" value="XM_009522398.1"/>
</dbReference>
<dbReference type="EMBL" id="JH159152">
    <property type="protein sequence ID" value="EGZ25405.1"/>
    <property type="molecule type" value="Genomic_DNA"/>
</dbReference>
<dbReference type="GeneID" id="20655287"/>